<gene>
    <name evidence="1" type="ORF">Tco_1056204</name>
</gene>
<dbReference type="Proteomes" id="UP001151760">
    <property type="component" value="Unassembled WGS sequence"/>
</dbReference>
<evidence type="ECO:0000313" key="2">
    <source>
        <dbReference type="Proteomes" id="UP001151760"/>
    </source>
</evidence>
<dbReference type="EMBL" id="BQNB010019116">
    <property type="protein sequence ID" value="GJT81862.1"/>
    <property type="molecule type" value="Genomic_DNA"/>
</dbReference>
<protein>
    <submittedName>
        <fullName evidence="1">Uncharacterized protein</fullName>
    </submittedName>
</protein>
<comment type="caution">
    <text evidence="1">The sequence shown here is derived from an EMBL/GenBank/DDBJ whole genome shotgun (WGS) entry which is preliminary data.</text>
</comment>
<sequence length="102" mass="11993">MFVFTDIHNKIDQLDIKAKSQPLSYNEVSSRISLVKYLVAIEHDRLKDLKQKSQIRWAMDGDENLHFCHGMINNRSNRSRIYGLNIHGDWLSNPSTLQNYIF</sequence>
<reference evidence="1" key="1">
    <citation type="journal article" date="2022" name="Int. J. Mol. Sci.">
        <title>Draft Genome of Tanacetum Coccineum: Genomic Comparison of Closely Related Tanacetum-Family Plants.</title>
        <authorList>
            <person name="Yamashiro T."/>
            <person name="Shiraishi A."/>
            <person name="Nakayama K."/>
            <person name="Satake H."/>
        </authorList>
    </citation>
    <scope>NUCLEOTIDE SEQUENCE</scope>
</reference>
<keyword evidence="2" id="KW-1185">Reference proteome</keyword>
<proteinExistence type="predicted"/>
<organism evidence="1 2">
    <name type="scientific">Tanacetum coccineum</name>
    <dbReference type="NCBI Taxonomy" id="301880"/>
    <lineage>
        <taxon>Eukaryota</taxon>
        <taxon>Viridiplantae</taxon>
        <taxon>Streptophyta</taxon>
        <taxon>Embryophyta</taxon>
        <taxon>Tracheophyta</taxon>
        <taxon>Spermatophyta</taxon>
        <taxon>Magnoliopsida</taxon>
        <taxon>eudicotyledons</taxon>
        <taxon>Gunneridae</taxon>
        <taxon>Pentapetalae</taxon>
        <taxon>asterids</taxon>
        <taxon>campanulids</taxon>
        <taxon>Asterales</taxon>
        <taxon>Asteraceae</taxon>
        <taxon>Asteroideae</taxon>
        <taxon>Anthemideae</taxon>
        <taxon>Anthemidinae</taxon>
        <taxon>Tanacetum</taxon>
    </lineage>
</organism>
<accession>A0ABQ5H3U5</accession>
<evidence type="ECO:0000313" key="1">
    <source>
        <dbReference type="EMBL" id="GJT81862.1"/>
    </source>
</evidence>
<name>A0ABQ5H3U5_9ASTR</name>
<reference evidence="1" key="2">
    <citation type="submission" date="2022-01" db="EMBL/GenBank/DDBJ databases">
        <authorList>
            <person name="Yamashiro T."/>
            <person name="Shiraishi A."/>
            <person name="Satake H."/>
            <person name="Nakayama K."/>
        </authorList>
    </citation>
    <scope>NUCLEOTIDE SEQUENCE</scope>
</reference>